<evidence type="ECO:0000313" key="1">
    <source>
        <dbReference type="EMBL" id="KAJ7741798.1"/>
    </source>
</evidence>
<dbReference type="AlphaFoldDB" id="A0AAD7N2N9"/>
<feature type="non-terminal residue" evidence="1">
    <location>
        <position position="1"/>
    </location>
</feature>
<name>A0AAD7N2N9_9AGAR</name>
<protein>
    <submittedName>
        <fullName evidence="1">Uncharacterized protein</fullName>
    </submittedName>
</protein>
<reference evidence="1" key="1">
    <citation type="submission" date="2023-03" db="EMBL/GenBank/DDBJ databases">
        <title>Massive genome expansion in bonnet fungi (Mycena s.s.) driven by repeated elements and novel gene families across ecological guilds.</title>
        <authorList>
            <consortium name="Lawrence Berkeley National Laboratory"/>
            <person name="Harder C.B."/>
            <person name="Miyauchi S."/>
            <person name="Viragh M."/>
            <person name="Kuo A."/>
            <person name="Thoen E."/>
            <person name="Andreopoulos B."/>
            <person name="Lu D."/>
            <person name="Skrede I."/>
            <person name="Drula E."/>
            <person name="Henrissat B."/>
            <person name="Morin E."/>
            <person name="Kohler A."/>
            <person name="Barry K."/>
            <person name="LaButti K."/>
            <person name="Morin E."/>
            <person name="Salamov A."/>
            <person name="Lipzen A."/>
            <person name="Mereny Z."/>
            <person name="Hegedus B."/>
            <person name="Baldrian P."/>
            <person name="Stursova M."/>
            <person name="Weitz H."/>
            <person name="Taylor A."/>
            <person name="Grigoriev I.V."/>
            <person name="Nagy L.G."/>
            <person name="Martin F."/>
            <person name="Kauserud H."/>
        </authorList>
    </citation>
    <scope>NUCLEOTIDE SEQUENCE</scope>
    <source>
        <strain evidence="1">CBHHK188m</strain>
    </source>
</reference>
<feature type="non-terminal residue" evidence="1">
    <location>
        <position position="83"/>
    </location>
</feature>
<accession>A0AAD7N2N9</accession>
<gene>
    <name evidence="1" type="ORF">DFH07DRAFT_681010</name>
    <name evidence="2" type="ORF">DFH07DRAFT_688069</name>
</gene>
<evidence type="ECO:0000313" key="3">
    <source>
        <dbReference type="Proteomes" id="UP001215280"/>
    </source>
</evidence>
<comment type="caution">
    <text evidence="1">The sequence shown here is derived from an EMBL/GenBank/DDBJ whole genome shotgun (WGS) entry which is preliminary data.</text>
</comment>
<evidence type="ECO:0000313" key="2">
    <source>
        <dbReference type="EMBL" id="KAJ7757817.1"/>
    </source>
</evidence>
<keyword evidence="3" id="KW-1185">Reference proteome</keyword>
<sequence>DLSYAGAVEAPTVDDIAFIIWDLNKGAVAGLEELNLIPLHKQAVKHAVRALYKRLQQALPEEMKTAVGFDPIVLEHSLCKFSR</sequence>
<organism evidence="1 3">
    <name type="scientific">Mycena maculata</name>
    <dbReference type="NCBI Taxonomy" id="230809"/>
    <lineage>
        <taxon>Eukaryota</taxon>
        <taxon>Fungi</taxon>
        <taxon>Dikarya</taxon>
        <taxon>Basidiomycota</taxon>
        <taxon>Agaricomycotina</taxon>
        <taxon>Agaricomycetes</taxon>
        <taxon>Agaricomycetidae</taxon>
        <taxon>Agaricales</taxon>
        <taxon>Marasmiineae</taxon>
        <taxon>Mycenaceae</taxon>
        <taxon>Mycena</taxon>
    </lineage>
</organism>
<dbReference type="Proteomes" id="UP001215280">
    <property type="component" value="Unassembled WGS sequence"/>
</dbReference>
<proteinExistence type="predicted"/>
<dbReference type="EMBL" id="JARJLG010000121">
    <property type="protein sequence ID" value="KAJ7741798.1"/>
    <property type="molecule type" value="Genomic_DNA"/>
</dbReference>
<dbReference type="EMBL" id="JARJLG010000057">
    <property type="protein sequence ID" value="KAJ7757817.1"/>
    <property type="molecule type" value="Genomic_DNA"/>
</dbReference>